<dbReference type="FunFam" id="1.20.1250.20:FF:000057">
    <property type="entry name" value="MFS general substrate transporter"/>
    <property type="match status" value="1"/>
</dbReference>
<feature type="transmembrane region" description="Helical" evidence="7">
    <location>
        <begin position="293"/>
        <end position="313"/>
    </location>
</feature>
<accession>A0A072PPL7</accession>
<dbReference type="EMBL" id="AMGV01000001">
    <property type="protein sequence ID" value="KEF62064.1"/>
    <property type="molecule type" value="Genomic_DNA"/>
</dbReference>
<dbReference type="VEuPathDB" id="FungiDB:A1O9_00036"/>
<evidence type="ECO:0000256" key="5">
    <source>
        <dbReference type="ARBA" id="ARBA00023136"/>
    </source>
</evidence>
<keyword evidence="4 7" id="KW-1133">Transmembrane helix</keyword>
<evidence type="ECO:0000256" key="4">
    <source>
        <dbReference type="ARBA" id="ARBA00022989"/>
    </source>
</evidence>
<feature type="transmembrane region" description="Helical" evidence="7">
    <location>
        <begin position="419"/>
        <end position="440"/>
    </location>
</feature>
<organism evidence="9 10">
    <name type="scientific">Exophiala aquamarina CBS 119918</name>
    <dbReference type="NCBI Taxonomy" id="1182545"/>
    <lineage>
        <taxon>Eukaryota</taxon>
        <taxon>Fungi</taxon>
        <taxon>Dikarya</taxon>
        <taxon>Ascomycota</taxon>
        <taxon>Pezizomycotina</taxon>
        <taxon>Eurotiomycetes</taxon>
        <taxon>Chaetothyriomycetidae</taxon>
        <taxon>Chaetothyriales</taxon>
        <taxon>Herpotrichiellaceae</taxon>
        <taxon>Exophiala</taxon>
    </lineage>
</organism>
<dbReference type="PANTHER" id="PTHR43791:SF49">
    <property type="entry name" value="TRANSPORTER, PUTATIVE (AFU_ORTHOLOGUE AFUA_4G04250)-RELATED"/>
    <property type="match status" value="1"/>
</dbReference>
<evidence type="ECO:0000313" key="10">
    <source>
        <dbReference type="Proteomes" id="UP000027920"/>
    </source>
</evidence>
<evidence type="ECO:0000256" key="7">
    <source>
        <dbReference type="SAM" id="Phobius"/>
    </source>
</evidence>
<dbReference type="InterPro" id="IPR020846">
    <property type="entry name" value="MFS_dom"/>
</dbReference>
<dbReference type="PANTHER" id="PTHR43791">
    <property type="entry name" value="PERMEASE-RELATED"/>
    <property type="match status" value="1"/>
</dbReference>
<feature type="transmembrane region" description="Helical" evidence="7">
    <location>
        <begin position="131"/>
        <end position="152"/>
    </location>
</feature>
<name>A0A072PPL7_9EURO</name>
<evidence type="ECO:0000256" key="2">
    <source>
        <dbReference type="ARBA" id="ARBA00022448"/>
    </source>
</evidence>
<dbReference type="GO" id="GO:0016020">
    <property type="term" value="C:membrane"/>
    <property type="evidence" value="ECO:0007669"/>
    <property type="project" value="UniProtKB-SubCell"/>
</dbReference>
<evidence type="ECO:0000259" key="8">
    <source>
        <dbReference type="PROSITE" id="PS50850"/>
    </source>
</evidence>
<dbReference type="HOGENOM" id="CLU_001265_0_1_1"/>
<keyword evidence="5 7" id="KW-0472">Membrane</keyword>
<dbReference type="GeneID" id="25274988"/>
<dbReference type="InterPro" id="IPR036259">
    <property type="entry name" value="MFS_trans_sf"/>
</dbReference>
<sequence>MEKAFLSGQSNSEAKPQEVADSTWAEEAPGNGSQSFNETVPDDTKLEKRVKWKQDVRIIPFGAAIFLLAYFDRANIGNAKTLNANTKNDMATETGMTNYQFTIALMVFYAGYGAFEVPSNYFLKKLRPSRWIAILMFLWGATSSCLAAVNNYPQVTGVRFVLGAAEAGLFPGLVYYLTFWYKTSERSIRVALIYASAILSGAFGGALAYAIGHMQGVRKISAWRWLFILEGLPSVVLSAAVWYWLPDFPETVSWLTPEEKKLAVARLTTDGSKAHESNFTWKSAKSTLMELRLWAHYVVYFGPCVAFVALSLFTPSIVLNLGYKGLDSQLMTVPPYAVGYCLTLLVSWSADRYNARALHSACCALLSASGYGASAALPANAYKSRYGCLIIAASGTFACIPPLLGWLSSNLFTTGSAGLAIALNITFSVPGQILGVWIYTAKEAPKGYPTGHWTNFGMMLTCAAGCFGLRWYYIRQNAKLLREAPAGESVRIFAY</sequence>
<comment type="subcellular location">
    <subcellularLocation>
        <location evidence="1">Membrane</location>
        <topology evidence="1">Multi-pass membrane protein</topology>
    </subcellularLocation>
</comment>
<reference evidence="9 10" key="1">
    <citation type="submission" date="2013-03" db="EMBL/GenBank/DDBJ databases">
        <title>The Genome Sequence of Exophiala aquamarina CBS 119918.</title>
        <authorList>
            <consortium name="The Broad Institute Genomics Platform"/>
            <person name="Cuomo C."/>
            <person name="de Hoog S."/>
            <person name="Gorbushina A."/>
            <person name="Walker B."/>
            <person name="Young S.K."/>
            <person name="Zeng Q."/>
            <person name="Gargeya S."/>
            <person name="Fitzgerald M."/>
            <person name="Haas B."/>
            <person name="Abouelleil A."/>
            <person name="Allen A.W."/>
            <person name="Alvarado L."/>
            <person name="Arachchi H.M."/>
            <person name="Berlin A.M."/>
            <person name="Chapman S.B."/>
            <person name="Gainer-Dewar J."/>
            <person name="Goldberg J."/>
            <person name="Griggs A."/>
            <person name="Gujja S."/>
            <person name="Hansen M."/>
            <person name="Howarth C."/>
            <person name="Imamovic A."/>
            <person name="Ireland A."/>
            <person name="Larimer J."/>
            <person name="McCowan C."/>
            <person name="Murphy C."/>
            <person name="Pearson M."/>
            <person name="Poon T.W."/>
            <person name="Priest M."/>
            <person name="Roberts A."/>
            <person name="Saif S."/>
            <person name="Shea T."/>
            <person name="Sisk P."/>
            <person name="Sykes S."/>
            <person name="Wortman J."/>
            <person name="Nusbaum C."/>
            <person name="Birren B."/>
        </authorList>
    </citation>
    <scope>NUCLEOTIDE SEQUENCE [LARGE SCALE GENOMIC DNA]</scope>
    <source>
        <strain evidence="9 10">CBS 119918</strain>
    </source>
</reference>
<feature type="domain" description="Major facilitator superfamily (MFS) profile" evidence="8">
    <location>
        <begin position="58"/>
        <end position="495"/>
    </location>
</feature>
<dbReference type="GO" id="GO:0022857">
    <property type="term" value="F:transmembrane transporter activity"/>
    <property type="evidence" value="ECO:0007669"/>
    <property type="project" value="InterPro"/>
</dbReference>
<dbReference type="Pfam" id="PF07690">
    <property type="entry name" value="MFS_1"/>
    <property type="match status" value="1"/>
</dbReference>
<feature type="region of interest" description="Disordered" evidence="6">
    <location>
        <begin position="1"/>
        <end position="40"/>
    </location>
</feature>
<feature type="transmembrane region" description="Helical" evidence="7">
    <location>
        <begin position="223"/>
        <end position="245"/>
    </location>
</feature>
<dbReference type="AlphaFoldDB" id="A0A072PPL7"/>
<dbReference type="FunFam" id="1.20.1250.20:FF:000013">
    <property type="entry name" value="MFS general substrate transporter"/>
    <property type="match status" value="1"/>
</dbReference>
<evidence type="ECO:0000256" key="3">
    <source>
        <dbReference type="ARBA" id="ARBA00022692"/>
    </source>
</evidence>
<feature type="transmembrane region" description="Helical" evidence="7">
    <location>
        <begin position="357"/>
        <end position="377"/>
    </location>
</feature>
<dbReference type="OrthoDB" id="3639251at2759"/>
<dbReference type="PROSITE" id="PS50850">
    <property type="entry name" value="MFS"/>
    <property type="match status" value="1"/>
</dbReference>
<evidence type="ECO:0000313" key="9">
    <source>
        <dbReference type="EMBL" id="KEF62064.1"/>
    </source>
</evidence>
<feature type="transmembrane region" description="Helical" evidence="7">
    <location>
        <begin position="99"/>
        <end position="119"/>
    </location>
</feature>
<dbReference type="Gene3D" id="1.20.1250.20">
    <property type="entry name" value="MFS general substrate transporter like domains"/>
    <property type="match status" value="1"/>
</dbReference>
<dbReference type="RefSeq" id="XP_013264654.1">
    <property type="nucleotide sequence ID" value="XM_013409200.1"/>
</dbReference>
<keyword evidence="3 7" id="KW-0812">Transmembrane</keyword>
<feature type="transmembrane region" description="Helical" evidence="7">
    <location>
        <begin position="452"/>
        <end position="473"/>
    </location>
</feature>
<proteinExistence type="predicted"/>
<comment type="caution">
    <text evidence="9">The sequence shown here is derived from an EMBL/GenBank/DDBJ whole genome shotgun (WGS) entry which is preliminary data.</text>
</comment>
<evidence type="ECO:0000256" key="1">
    <source>
        <dbReference type="ARBA" id="ARBA00004141"/>
    </source>
</evidence>
<feature type="transmembrane region" description="Helical" evidence="7">
    <location>
        <begin position="55"/>
        <end position="71"/>
    </location>
</feature>
<keyword evidence="10" id="KW-1185">Reference proteome</keyword>
<feature type="transmembrane region" description="Helical" evidence="7">
    <location>
        <begin position="389"/>
        <end position="407"/>
    </location>
</feature>
<dbReference type="SUPFAM" id="SSF103473">
    <property type="entry name" value="MFS general substrate transporter"/>
    <property type="match status" value="1"/>
</dbReference>
<keyword evidence="2" id="KW-0813">Transport</keyword>
<dbReference type="Proteomes" id="UP000027920">
    <property type="component" value="Unassembled WGS sequence"/>
</dbReference>
<feature type="transmembrane region" description="Helical" evidence="7">
    <location>
        <begin position="191"/>
        <end position="211"/>
    </location>
</feature>
<feature type="transmembrane region" description="Helical" evidence="7">
    <location>
        <begin position="158"/>
        <end position="179"/>
    </location>
</feature>
<gene>
    <name evidence="9" type="ORF">A1O9_00036</name>
</gene>
<feature type="transmembrane region" description="Helical" evidence="7">
    <location>
        <begin position="333"/>
        <end position="350"/>
    </location>
</feature>
<protein>
    <recommendedName>
        <fullName evidence="8">Major facilitator superfamily (MFS) profile domain-containing protein</fullName>
    </recommendedName>
</protein>
<evidence type="ECO:0000256" key="6">
    <source>
        <dbReference type="SAM" id="MobiDB-lite"/>
    </source>
</evidence>
<dbReference type="InterPro" id="IPR011701">
    <property type="entry name" value="MFS"/>
</dbReference>